<organism evidence="1">
    <name type="scientific">marine metagenome</name>
    <dbReference type="NCBI Taxonomy" id="408172"/>
    <lineage>
        <taxon>unclassified sequences</taxon>
        <taxon>metagenomes</taxon>
        <taxon>ecological metagenomes</taxon>
    </lineage>
</organism>
<evidence type="ECO:0000313" key="1">
    <source>
        <dbReference type="EMBL" id="SVA63131.1"/>
    </source>
</evidence>
<proteinExistence type="predicted"/>
<reference evidence="1" key="1">
    <citation type="submission" date="2018-05" db="EMBL/GenBank/DDBJ databases">
        <authorList>
            <person name="Lanie J.A."/>
            <person name="Ng W.-L."/>
            <person name="Kazmierczak K.M."/>
            <person name="Andrzejewski T.M."/>
            <person name="Davidsen T.M."/>
            <person name="Wayne K.J."/>
            <person name="Tettelin H."/>
            <person name="Glass J.I."/>
            <person name="Rusch D."/>
            <person name="Podicherti R."/>
            <person name="Tsui H.-C.T."/>
            <person name="Winkler M.E."/>
        </authorList>
    </citation>
    <scope>NUCLEOTIDE SEQUENCE</scope>
</reference>
<sequence length="48" mass="5359">MDLLEIVVTLGMLVLLQAVLGFDNLLYISLESKRAPEAQQSSVRKWGI</sequence>
<accession>A0A381XF75</accession>
<feature type="non-terminal residue" evidence="1">
    <location>
        <position position="48"/>
    </location>
</feature>
<protein>
    <submittedName>
        <fullName evidence="1">Uncharacterized protein</fullName>
    </submittedName>
</protein>
<dbReference type="AlphaFoldDB" id="A0A381XF75"/>
<name>A0A381XF75_9ZZZZ</name>
<dbReference type="EMBL" id="UINC01014886">
    <property type="protein sequence ID" value="SVA63131.1"/>
    <property type="molecule type" value="Genomic_DNA"/>
</dbReference>
<gene>
    <name evidence="1" type="ORF">METZ01_LOCUS115985</name>
</gene>